<protein>
    <submittedName>
        <fullName evidence="1">Uncharacterized protein</fullName>
    </submittedName>
</protein>
<dbReference type="RefSeq" id="WP_041016573.1">
    <property type="nucleotide sequence ID" value="NZ_CCEJ010000001.1"/>
</dbReference>
<keyword evidence="2" id="KW-1185">Reference proteome</keyword>
<dbReference type="EMBL" id="CCEJ010000001">
    <property type="protein sequence ID" value="CDR33079.1"/>
    <property type="molecule type" value="Genomic_DNA"/>
</dbReference>
<name>A0A090DVU7_9BACT</name>
<evidence type="ECO:0000313" key="2">
    <source>
        <dbReference type="Proteomes" id="UP000031552"/>
    </source>
</evidence>
<reference evidence="1" key="2">
    <citation type="submission" date="2014-09" db="EMBL/GenBank/DDBJ databases">
        <title>Criblamydia sequanensis harbors a mega-plasmid encoding arsenite resistance.</title>
        <authorList>
            <person name="Bertelli C."/>
            <person name="Goesmann A."/>
            <person name="Greub G."/>
        </authorList>
    </citation>
    <scope>NUCLEOTIDE SEQUENCE [LARGE SCALE GENOMIC DNA]</scope>
    <source>
        <strain evidence="1">CRIB-18</strain>
    </source>
</reference>
<evidence type="ECO:0000313" key="1">
    <source>
        <dbReference type="EMBL" id="CDR33079.1"/>
    </source>
</evidence>
<proteinExistence type="predicted"/>
<comment type="caution">
    <text evidence="1">The sequence shown here is derived from an EMBL/GenBank/DDBJ whole genome shotgun (WGS) entry which is preliminary data.</text>
</comment>
<organism evidence="1 2">
    <name type="scientific">Candidatus Criblamydia sequanensis CRIB-18</name>
    <dbReference type="NCBI Taxonomy" id="1437425"/>
    <lineage>
        <taxon>Bacteria</taxon>
        <taxon>Pseudomonadati</taxon>
        <taxon>Chlamydiota</taxon>
        <taxon>Chlamydiia</taxon>
        <taxon>Parachlamydiales</taxon>
        <taxon>Candidatus Criblamydiaceae</taxon>
        <taxon>Candidatus Criblamydia</taxon>
    </lineage>
</organism>
<dbReference type="AlphaFoldDB" id="A0A090DVU7"/>
<accession>A0A090DVU7</accession>
<gene>
    <name evidence="1" type="ORF">CSEC_0240</name>
</gene>
<sequence length="254" mass="28877">MNLHFSNCRLVIILGTHPKFPLPLLGCDPKKDLILAEDSEELSKEEIVTELSKFNHRKAKYLERFENVAGWDHKKRRRWLNKFIQKFGKLEDALEVIKSPTSLGCEKYNAFSYLVGCYNSVKRPKEKIKADRFQSLIINNLATEELKECIKLVKTLGKQVLIQARNEFLKKTFPKRQSNLIKVLSRSLATHLKGRVVVLVGWYHGSSSGNPFINEAQKLQDALKGVSFDLIRDNLLETLAIGKLITKAAGSGVN</sequence>
<reference evidence="1" key="1">
    <citation type="submission" date="2013-12" db="EMBL/GenBank/DDBJ databases">
        <authorList>
            <person name="Linke B."/>
        </authorList>
    </citation>
    <scope>NUCLEOTIDE SEQUENCE [LARGE SCALE GENOMIC DNA]</scope>
    <source>
        <strain evidence="1">CRIB-18</strain>
    </source>
</reference>
<dbReference type="Proteomes" id="UP000031552">
    <property type="component" value="Unassembled WGS sequence"/>
</dbReference>